<feature type="domain" description="Transcription factor IIIC putative zinc-finger" evidence="2">
    <location>
        <begin position="650"/>
        <end position="727"/>
    </location>
</feature>
<dbReference type="Pfam" id="PF12657">
    <property type="entry name" value="TFIIIC_delta"/>
    <property type="match status" value="1"/>
</dbReference>
<dbReference type="InterPro" id="IPR044230">
    <property type="entry name" value="GTF3C4"/>
</dbReference>
<dbReference type="SUPFAM" id="SSF50978">
    <property type="entry name" value="WD40 repeat-like"/>
    <property type="match status" value="1"/>
</dbReference>
<evidence type="ECO:0000259" key="2">
    <source>
        <dbReference type="Pfam" id="PF12660"/>
    </source>
</evidence>
<dbReference type="OrthoDB" id="6021743at2759"/>
<evidence type="ECO:0000259" key="1">
    <source>
        <dbReference type="Pfam" id="PF12657"/>
    </source>
</evidence>
<comment type="caution">
    <text evidence="3">The sequence shown here is derived from an EMBL/GenBank/DDBJ whole genome shotgun (WGS) entry which is preliminary data.</text>
</comment>
<dbReference type="GO" id="GO:0004402">
    <property type="term" value="F:histone acetyltransferase activity"/>
    <property type="evidence" value="ECO:0007669"/>
    <property type="project" value="InterPro"/>
</dbReference>
<dbReference type="AlphaFoldDB" id="A0A8H7R2C0"/>
<evidence type="ECO:0000313" key="3">
    <source>
        <dbReference type="EMBL" id="KAG2202557.1"/>
    </source>
</evidence>
<dbReference type="GO" id="GO:0000127">
    <property type="term" value="C:transcription factor TFIIIC complex"/>
    <property type="evidence" value="ECO:0007669"/>
    <property type="project" value="InterPro"/>
</dbReference>
<dbReference type="PANTHER" id="PTHR15496">
    <property type="entry name" value="GENERAL TRANSCRIPTION FACTOR 3C POLYPEPTIDE 4 FAMILY"/>
    <property type="match status" value="1"/>
</dbReference>
<evidence type="ECO:0000313" key="4">
    <source>
        <dbReference type="Proteomes" id="UP000603453"/>
    </source>
</evidence>
<dbReference type="InterPro" id="IPR024761">
    <property type="entry name" value="TFIIIC_delta_N"/>
</dbReference>
<accession>A0A8H7R2C0</accession>
<reference evidence="3" key="1">
    <citation type="submission" date="2020-12" db="EMBL/GenBank/DDBJ databases">
        <title>Metabolic potential, ecology and presence of endohyphal bacteria is reflected in genomic diversity of Mucoromycotina.</title>
        <authorList>
            <person name="Muszewska A."/>
            <person name="Okrasinska A."/>
            <person name="Steczkiewicz K."/>
            <person name="Drgas O."/>
            <person name="Orlowska M."/>
            <person name="Perlinska-Lenart U."/>
            <person name="Aleksandrzak-Piekarczyk T."/>
            <person name="Szatraj K."/>
            <person name="Zielenkiewicz U."/>
            <person name="Pilsyk S."/>
            <person name="Malc E."/>
            <person name="Mieczkowski P."/>
            <person name="Kruszewska J.S."/>
            <person name="Biernat P."/>
            <person name="Pawlowska J."/>
        </authorList>
    </citation>
    <scope>NUCLEOTIDE SEQUENCE</scope>
    <source>
        <strain evidence="3">WA0000017839</strain>
    </source>
</reference>
<dbReference type="InterPro" id="IPR036322">
    <property type="entry name" value="WD40_repeat_dom_sf"/>
</dbReference>
<dbReference type="GO" id="GO:0006384">
    <property type="term" value="P:transcription initiation at RNA polymerase III promoter"/>
    <property type="evidence" value="ECO:0007669"/>
    <property type="project" value="InterPro"/>
</dbReference>
<dbReference type="Proteomes" id="UP000603453">
    <property type="component" value="Unassembled WGS sequence"/>
</dbReference>
<dbReference type="Pfam" id="PF12660">
    <property type="entry name" value="zf-TFIIIC"/>
    <property type="match status" value="1"/>
</dbReference>
<evidence type="ECO:0008006" key="5">
    <source>
        <dbReference type="Google" id="ProtNLM"/>
    </source>
</evidence>
<protein>
    <recommendedName>
        <fullName evidence="5">Transcription factor IIIC putative zinc-finger domain-containing protein</fullName>
    </recommendedName>
</protein>
<organism evidence="3 4">
    <name type="scientific">Mucor saturninus</name>
    <dbReference type="NCBI Taxonomy" id="64648"/>
    <lineage>
        <taxon>Eukaryota</taxon>
        <taxon>Fungi</taxon>
        <taxon>Fungi incertae sedis</taxon>
        <taxon>Mucoromycota</taxon>
        <taxon>Mucoromycotina</taxon>
        <taxon>Mucoromycetes</taxon>
        <taxon>Mucorales</taxon>
        <taxon>Mucorineae</taxon>
        <taxon>Mucoraceae</taxon>
        <taxon>Mucor</taxon>
    </lineage>
</organism>
<sequence>MEKLTPLSLKNRPYFIDCVQWSEDCQLAICLDMNVHIITPILIGLSSNEESVKHVGFTLPELKPNSSAPIDDCNNIQTSFLLEEGYRCANWSPSGLSQTNGCFLVVVTTKHRALIYQCSAKDPINSDWQLYADLTESAKANAIAHDHPTKGDPHHTLYAAWSKKIVADPFSTSPCLLALSNKAGDLCLYKLGYDGIEYSTTITAHTSYVNLVHWSNWQKKTEGKYTAYVASASTNGTAALTAVTVQIETDEENHTTIKDIQYSILRQWFDEGSSVPTLLKVHDDFENDSPFIRIALSKGITIRFTSLLVDEAVMDVDKEWKMHVLENSALGLSGGNWINDFDFRCYTMEGEGLQFHLSAEDELTFDEVAHKEISSKLVQKYKQQWMDEQEKADEDDIIGASDALPYLFGGADSLGHIYTAIYFAMRPTVDVHYRPESTEDTNLAFILQKPRGLLTDNLLTDLDTYVTDPNFFFVKPVRGLLREVLDYLIEDDNATHIDRWLSKLREYMAVKPVLDGRDLTKAIYCESSTIASRIIFNAELELKKYKMVLFGNEFLQSCMDAKQNTLSHFLAYVFDYVSRLPDTEFSKFSEQDQMVMLLLCDFGLTISNSDLTAQCLEMYVRLQDNFDQLGLYQEIAYSSSPYGPYNPKPREKCPVCDELVRAIGDSTLAQCDAGHFWELCSITRRVLYSPHTKKCSSCGAKSLRPSNDRSLTDIILVHCCRCIYCGGGLLNS</sequence>
<proteinExistence type="predicted"/>
<feature type="domain" description="Transcription factor IIIC 90kDa subunit N-terminal" evidence="1">
    <location>
        <begin position="21"/>
        <end position="447"/>
    </location>
</feature>
<name>A0A8H7R2C0_9FUNG</name>
<gene>
    <name evidence="3" type="ORF">INT47_012551</name>
</gene>
<dbReference type="PANTHER" id="PTHR15496:SF2">
    <property type="entry name" value="GENERAL TRANSCRIPTION FACTOR 3C POLYPEPTIDE 4"/>
    <property type="match status" value="1"/>
</dbReference>
<dbReference type="EMBL" id="JAEPRD010000059">
    <property type="protein sequence ID" value="KAG2202557.1"/>
    <property type="molecule type" value="Genomic_DNA"/>
</dbReference>
<keyword evidence="4" id="KW-1185">Reference proteome</keyword>
<dbReference type="InterPro" id="IPR024764">
    <property type="entry name" value="TFIIIC_Znf"/>
</dbReference>